<organism evidence="4 5">
    <name type="scientific">Paenibacillus shunpengii</name>
    <dbReference type="NCBI Taxonomy" id="2054424"/>
    <lineage>
        <taxon>Bacteria</taxon>
        <taxon>Bacillati</taxon>
        <taxon>Bacillota</taxon>
        <taxon>Bacilli</taxon>
        <taxon>Bacillales</taxon>
        <taxon>Paenibacillaceae</taxon>
        <taxon>Paenibacillus</taxon>
    </lineage>
</organism>
<keyword evidence="5" id="KW-1185">Reference proteome</keyword>
<dbReference type="CDD" id="cd10283">
    <property type="entry name" value="MnuA_DNase1-like"/>
    <property type="match status" value="1"/>
</dbReference>
<evidence type="ECO:0000313" key="5">
    <source>
        <dbReference type="Proteomes" id="UP001597540"/>
    </source>
</evidence>
<feature type="compositionally biased region" description="Low complexity" evidence="1">
    <location>
        <begin position="1157"/>
        <end position="1171"/>
    </location>
</feature>
<proteinExistence type="predicted"/>
<dbReference type="Gene3D" id="3.60.10.10">
    <property type="entry name" value="Endonuclease/exonuclease/phosphatase"/>
    <property type="match status" value="1"/>
</dbReference>
<feature type="domain" description="SLH" evidence="2">
    <location>
        <begin position="1401"/>
        <end position="1460"/>
    </location>
</feature>
<feature type="domain" description="LTD" evidence="3">
    <location>
        <begin position="30"/>
        <end position="156"/>
    </location>
</feature>
<protein>
    <submittedName>
        <fullName evidence="4">S-layer homology domain-containing protein</fullName>
    </submittedName>
</protein>
<accession>A0ABW5SIT2</accession>
<reference evidence="5" key="1">
    <citation type="journal article" date="2019" name="Int. J. Syst. Evol. Microbiol.">
        <title>The Global Catalogue of Microorganisms (GCM) 10K type strain sequencing project: providing services to taxonomists for standard genome sequencing and annotation.</title>
        <authorList>
            <consortium name="The Broad Institute Genomics Platform"/>
            <consortium name="The Broad Institute Genome Sequencing Center for Infectious Disease"/>
            <person name="Wu L."/>
            <person name="Ma J."/>
        </authorList>
    </citation>
    <scope>NUCLEOTIDE SEQUENCE [LARGE SCALE GENOMIC DNA]</scope>
    <source>
        <strain evidence="5">KCTC 33849</strain>
    </source>
</reference>
<evidence type="ECO:0000259" key="2">
    <source>
        <dbReference type="PROSITE" id="PS51272"/>
    </source>
</evidence>
<dbReference type="InterPro" id="IPR005135">
    <property type="entry name" value="Endo/exonuclease/phosphatase"/>
</dbReference>
<evidence type="ECO:0000259" key="3">
    <source>
        <dbReference type="PROSITE" id="PS51841"/>
    </source>
</evidence>
<dbReference type="InterPro" id="IPR036415">
    <property type="entry name" value="Lamin_tail_dom_sf"/>
</dbReference>
<gene>
    <name evidence="4" type="ORF">ACFSVM_01275</name>
</gene>
<feature type="domain" description="SLH" evidence="2">
    <location>
        <begin position="1527"/>
        <end position="1588"/>
    </location>
</feature>
<dbReference type="Proteomes" id="UP001597540">
    <property type="component" value="Unassembled WGS sequence"/>
</dbReference>
<dbReference type="PANTHER" id="PTHR42834:SF1">
    <property type="entry name" value="ENDONUCLEASE_EXONUCLEASE_PHOSPHATASE FAMILY PROTEIN (AFU_ORTHOLOGUE AFUA_3G09210)"/>
    <property type="match status" value="1"/>
</dbReference>
<dbReference type="EMBL" id="JBHUMJ010000002">
    <property type="protein sequence ID" value="MFD2699088.1"/>
    <property type="molecule type" value="Genomic_DNA"/>
</dbReference>
<dbReference type="InterPro" id="IPR001322">
    <property type="entry name" value="Lamin_tail_dom"/>
</dbReference>
<evidence type="ECO:0000313" key="4">
    <source>
        <dbReference type="EMBL" id="MFD2699088.1"/>
    </source>
</evidence>
<evidence type="ECO:0000256" key="1">
    <source>
        <dbReference type="SAM" id="MobiDB-lite"/>
    </source>
</evidence>
<dbReference type="Pfam" id="PF03372">
    <property type="entry name" value="Exo_endo_phos"/>
    <property type="match status" value="1"/>
</dbReference>
<dbReference type="InterPro" id="IPR059177">
    <property type="entry name" value="GH29D-like_dom"/>
</dbReference>
<dbReference type="PROSITE" id="PS51272">
    <property type="entry name" value="SLH"/>
    <property type="match status" value="3"/>
</dbReference>
<dbReference type="SUPFAM" id="SSF56219">
    <property type="entry name" value="DNase I-like"/>
    <property type="match status" value="1"/>
</dbReference>
<dbReference type="PANTHER" id="PTHR42834">
    <property type="entry name" value="ENDONUCLEASE/EXONUCLEASE/PHOSPHATASE FAMILY PROTEIN (AFU_ORTHOLOGUE AFUA_3G09210)"/>
    <property type="match status" value="1"/>
</dbReference>
<feature type="region of interest" description="Disordered" evidence="1">
    <location>
        <begin position="1142"/>
        <end position="1189"/>
    </location>
</feature>
<dbReference type="Pfam" id="PF00395">
    <property type="entry name" value="SLH"/>
    <property type="match status" value="3"/>
</dbReference>
<feature type="domain" description="SLH" evidence="2">
    <location>
        <begin position="1461"/>
        <end position="1524"/>
    </location>
</feature>
<comment type="caution">
    <text evidence="4">The sequence shown here is derived from an EMBL/GenBank/DDBJ whole genome shotgun (WGS) entry which is preliminary data.</text>
</comment>
<dbReference type="Pfam" id="PF00932">
    <property type="entry name" value="LTD"/>
    <property type="match status" value="1"/>
</dbReference>
<dbReference type="RefSeq" id="WP_090726688.1">
    <property type="nucleotide sequence ID" value="NZ_JBHUMJ010000002.1"/>
</dbReference>
<dbReference type="SUPFAM" id="SSF74853">
    <property type="entry name" value="Lamin A/C globular tail domain"/>
    <property type="match status" value="1"/>
</dbReference>
<dbReference type="CDD" id="cd04486">
    <property type="entry name" value="YhcR_OBF_like"/>
    <property type="match status" value="1"/>
</dbReference>
<dbReference type="InterPro" id="IPR001119">
    <property type="entry name" value="SLH_dom"/>
</dbReference>
<dbReference type="InterPro" id="IPR036691">
    <property type="entry name" value="Endo/exonu/phosph_ase_sf"/>
</dbReference>
<sequence>MSKRTSCPLQRWSLVLVITILAGLWTPSMSSRTAYASPEGDQIVISQVYGGGGNAGAAYIHDFIELYNPTEEAVDLTGYTVKYASATGVFGTSNTTELNGAIPPNSYYLIQQAKGSGGTAALPAPDQTGSINLSGTNGKAGLFHGEQVIDLIGYGSANEYEGSAAAPGLGNSTAAVRLTAPGADPGSRGLDTNNNAMDFAAVSPDPRNSSYGQPETKTAAVTVSPEQGAYPQGTEIHLSSATAGASVYADVYGLGGVSSGYELVNGPIVLNEPVTIHTYAEKDGLERSETSIYTYDLLPHMTIAEARLAAQGEQVMVSGIVTHVSGSKMYVQDETAAIVLYGFPSFAQAGDRVRVSGVMDIYNNLQEITTSDGLPYTLIENNAGVPSPVQLTGADLAADSGEQHEAKLVYMDNVNIREKSGSSWIAEQGGSEFTIYSNLPGIAAGKSFDKIVGVIEQYRDVYQLIPLNEESLIEDLLSVNASPAAGKIVRGQQVVLTSPTAGADLYYTLDGSDPTTSSTLYEDPITINVNTVIKAMAVSGSDTSEVYTFSYEATEQPRIHDIQGAGHSSPYLDQQVSHIEGVVTQLGYRFSDGSYQGFYIQDLEPDEDPNTSESIYIYSTNLDLKPATGDMVKISGTVAEYNEGSSSNLTTTQIVPTSIIKMGEAEELPAPILLGKNGRIIPSEVIDNDGFTVFDPEEDGIDFYESLEGMRVRLESPAVISPAWTSSQILNIPTRIDNGEEEVLTPAGGLVLKQEGNLNPQRILIASMAANQDIRTGSQFAGDVTGVIGYNAGNFKVIPAKDALPALLPSTYEQEITDIEPDPEQLIVASYNIENFYPGVGSSKMTKLAASITSNMKQPDIIGLVEVQDANGQTDNGIVEADDSYRALIDAIIANGGPEYAFTDIAPVNNEDGGAPGGNIRVGFLYNPERVTLAESIEERKGGSTEAVTYDANQDQLSVNPGRIEPQHAAFLESRKPLAAQFEFHGEKVIVIANHFNSKSGDNGPFGNVQPPVLTSETQRHEIAAVVNGFVKNIIQGNEALNKEANVIVLGDLNDFQFTETAEILRGDELDNLIDTLPAGERYTYTYDGNSQVLDHILVSKNLTEYTQTDVVHLNADFTEASGRVSDHDPVLAQIDIVGAGSEEAPENPNPNPNPGTNPDTDPVTPPSTGTKPPAGNPEPVDPPETETGTITVEGVMNTNSEMNIAESEVTGEQIAATLSSVQDGVLRIKLDMDDKDYDSAQISLLPEAMDLLLQHRAKLTIQIGVSFGSYELPMEEIDLSQIRAELGAGAGEFELKFALTKDRAAIQLASLKGYSPLAAVNYSVAAFSAEGQVYELIEFDRYIKRTINLTPYELDRLQHMAAVRAEDEVNADRLQPVPFQLNGNEVEIFSRSNSTYLLLEHPVTFGDMNGHWARSNVEELAGRMIVTGTAEGIFDPNTAITRAEYAAMLVRVLGLTATPEAVVYSDVPNSAWYAHSIQAAGSAGLITGYSDGSYKPNQRITREEIAVMTYRAMQFAAYEPTSSNRTITYLDDTRIDDWAKEAVDELSRLGVLYGDRTGRFDPSRSATRAESAAVIDRMLDLLVYNQN</sequence>
<dbReference type="Pfam" id="PF13290">
    <property type="entry name" value="CHB_HEX_C_1"/>
    <property type="match status" value="1"/>
</dbReference>
<name>A0ABW5SIT2_9BACL</name>
<dbReference type="PROSITE" id="PS51841">
    <property type="entry name" value="LTD"/>
    <property type="match status" value="1"/>
</dbReference>